<keyword evidence="4" id="KW-0540">Nuclease</keyword>
<comment type="subcellular location">
    <subcellularLocation>
        <location evidence="2">Nucleus</location>
    </subcellularLocation>
</comment>
<dbReference type="PANTHER" id="PTHR22930:SF289">
    <property type="entry name" value="DDE TNP4 DOMAIN-CONTAINING PROTEIN-RELATED"/>
    <property type="match status" value="1"/>
</dbReference>
<dbReference type="GO" id="GO:0016787">
    <property type="term" value="F:hydrolase activity"/>
    <property type="evidence" value="ECO:0007669"/>
    <property type="project" value="UniProtKB-KW"/>
</dbReference>
<evidence type="ECO:0000256" key="2">
    <source>
        <dbReference type="ARBA" id="ARBA00004123"/>
    </source>
</evidence>
<evidence type="ECO:0000256" key="4">
    <source>
        <dbReference type="ARBA" id="ARBA00022722"/>
    </source>
</evidence>
<dbReference type="GO" id="GO:0004518">
    <property type="term" value="F:nuclease activity"/>
    <property type="evidence" value="ECO:0007669"/>
    <property type="project" value="UniProtKB-KW"/>
</dbReference>
<evidence type="ECO:0000313" key="10">
    <source>
        <dbReference type="Proteomes" id="UP000299102"/>
    </source>
</evidence>
<evidence type="ECO:0000256" key="6">
    <source>
        <dbReference type="ARBA" id="ARBA00022801"/>
    </source>
</evidence>
<gene>
    <name evidence="9" type="primary">harbi1</name>
    <name evidence="9" type="ORF">EVAR_71831_1</name>
</gene>
<sequence>MYIRAINGRFGGACHDSHIWNLSEERQFLKQKFQAGDSGTRILGNIYILGISAAKTNLLFLRDSGYPLEPWILTPYRCAAEGSPESVFNEQHSRGRSIIERTFGLLKARFRCLLAARELHYSPERQHKFLMFVDHYTHLFTAESGECNFTK</sequence>
<comment type="similarity">
    <text evidence="3">Belongs to the HARBI1 family.</text>
</comment>
<proteinExistence type="inferred from homology"/>
<evidence type="ECO:0000256" key="3">
    <source>
        <dbReference type="ARBA" id="ARBA00006958"/>
    </source>
</evidence>
<comment type="caution">
    <text evidence="9">The sequence shown here is derived from an EMBL/GenBank/DDBJ whole genome shotgun (WGS) entry which is preliminary data.</text>
</comment>
<name>A0A4C2AE27_EUMVA</name>
<evidence type="ECO:0000256" key="7">
    <source>
        <dbReference type="ARBA" id="ARBA00023242"/>
    </source>
</evidence>
<dbReference type="Pfam" id="PF13359">
    <property type="entry name" value="DDE_Tnp_4"/>
    <property type="match status" value="1"/>
</dbReference>
<evidence type="ECO:0000256" key="1">
    <source>
        <dbReference type="ARBA" id="ARBA00001968"/>
    </source>
</evidence>
<dbReference type="GO" id="GO:0046872">
    <property type="term" value="F:metal ion binding"/>
    <property type="evidence" value="ECO:0007669"/>
    <property type="project" value="UniProtKB-KW"/>
</dbReference>
<comment type="cofactor">
    <cofactor evidence="1">
        <name>a divalent metal cation</name>
        <dbReference type="ChEBI" id="CHEBI:60240"/>
    </cofactor>
</comment>
<keyword evidence="10" id="KW-1185">Reference proteome</keyword>
<evidence type="ECO:0000259" key="8">
    <source>
        <dbReference type="Pfam" id="PF13359"/>
    </source>
</evidence>
<organism evidence="9 10">
    <name type="scientific">Eumeta variegata</name>
    <name type="common">Bagworm moth</name>
    <name type="synonym">Eumeta japonica</name>
    <dbReference type="NCBI Taxonomy" id="151549"/>
    <lineage>
        <taxon>Eukaryota</taxon>
        <taxon>Metazoa</taxon>
        <taxon>Ecdysozoa</taxon>
        <taxon>Arthropoda</taxon>
        <taxon>Hexapoda</taxon>
        <taxon>Insecta</taxon>
        <taxon>Pterygota</taxon>
        <taxon>Neoptera</taxon>
        <taxon>Endopterygota</taxon>
        <taxon>Lepidoptera</taxon>
        <taxon>Glossata</taxon>
        <taxon>Ditrysia</taxon>
        <taxon>Tineoidea</taxon>
        <taxon>Psychidae</taxon>
        <taxon>Oiketicinae</taxon>
        <taxon>Eumeta</taxon>
    </lineage>
</organism>
<reference evidence="9 10" key="1">
    <citation type="journal article" date="2019" name="Commun. Biol.">
        <title>The bagworm genome reveals a unique fibroin gene that provides high tensile strength.</title>
        <authorList>
            <person name="Kono N."/>
            <person name="Nakamura H."/>
            <person name="Ohtoshi R."/>
            <person name="Tomita M."/>
            <person name="Numata K."/>
            <person name="Arakawa K."/>
        </authorList>
    </citation>
    <scope>NUCLEOTIDE SEQUENCE [LARGE SCALE GENOMIC DNA]</scope>
</reference>
<dbReference type="InterPro" id="IPR045249">
    <property type="entry name" value="HARBI1-like"/>
</dbReference>
<dbReference type="PANTHER" id="PTHR22930">
    <property type="match status" value="1"/>
</dbReference>
<protein>
    <submittedName>
        <fullName evidence="9">Nuclease HARBI1</fullName>
    </submittedName>
</protein>
<dbReference type="STRING" id="151549.A0A4C2AE27"/>
<evidence type="ECO:0000256" key="5">
    <source>
        <dbReference type="ARBA" id="ARBA00022723"/>
    </source>
</evidence>
<keyword evidence="7" id="KW-0539">Nucleus</keyword>
<feature type="domain" description="DDE Tnp4" evidence="8">
    <location>
        <begin position="2"/>
        <end position="129"/>
    </location>
</feature>
<dbReference type="InterPro" id="IPR027806">
    <property type="entry name" value="HARBI1_dom"/>
</dbReference>
<dbReference type="AlphaFoldDB" id="A0A4C2AE27"/>
<dbReference type="GO" id="GO:0005634">
    <property type="term" value="C:nucleus"/>
    <property type="evidence" value="ECO:0007669"/>
    <property type="project" value="UniProtKB-SubCell"/>
</dbReference>
<keyword evidence="6" id="KW-0378">Hydrolase</keyword>
<evidence type="ECO:0000313" key="9">
    <source>
        <dbReference type="EMBL" id="GBP98310.1"/>
    </source>
</evidence>
<dbReference type="OrthoDB" id="7533242at2759"/>
<keyword evidence="5" id="KW-0479">Metal-binding</keyword>
<dbReference type="Proteomes" id="UP000299102">
    <property type="component" value="Unassembled WGS sequence"/>
</dbReference>
<dbReference type="EMBL" id="BGZK01003117">
    <property type="protein sequence ID" value="GBP98310.1"/>
    <property type="molecule type" value="Genomic_DNA"/>
</dbReference>
<accession>A0A4C2AE27</accession>